<evidence type="ECO:0000313" key="2">
    <source>
        <dbReference type="Proteomes" id="UP000236735"/>
    </source>
</evidence>
<dbReference type="EMBL" id="FNUV01000001">
    <property type="protein sequence ID" value="SEF44361.1"/>
    <property type="molecule type" value="Genomic_DNA"/>
</dbReference>
<proteinExistence type="predicted"/>
<evidence type="ECO:0000313" key="1">
    <source>
        <dbReference type="EMBL" id="SEF44361.1"/>
    </source>
</evidence>
<organism evidence="1 2">
    <name type="scientific">Xylanibacter ruminicola</name>
    <name type="common">Prevotella ruminicola</name>
    <dbReference type="NCBI Taxonomy" id="839"/>
    <lineage>
        <taxon>Bacteria</taxon>
        <taxon>Pseudomonadati</taxon>
        <taxon>Bacteroidota</taxon>
        <taxon>Bacteroidia</taxon>
        <taxon>Bacteroidales</taxon>
        <taxon>Prevotellaceae</taxon>
        <taxon>Xylanibacter</taxon>
    </lineage>
</organism>
<gene>
    <name evidence="1" type="ORF">SAMN05216354_0458</name>
</gene>
<dbReference type="AlphaFoldDB" id="A0A1H5S3L6"/>
<dbReference type="Proteomes" id="UP000236735">
    <property type="component" value="Unassembled WGS sequence"/>
</dbReference>
<sequence length="160" mass="18253">MQGSTLHFSIIPSLVHFLSSPKENGTKRKVRKRPGSEAGCPIFVIIQRTRFAQTAFHVDLLSLLRNSRIEEDSENSTTSKDLFVRNVFEDLSEKTCSTKCGARLCRLLPKGRKTRLCRLACPRMFSRIYPRKHVARSAVTALLLRLSKHPWQRRAFSVVG</sequence>
<accession>A0A1H5S3L6</accession>
<name>A0A1H5S3L6_XYLRU</name>
<reference evidence="1 2" key="1">
    <citation type="submission" date="2016-10" db="EMBL/GenBank/DDBJ databases">
        <authorList>
            <person name="de Groot N.N."/>
        </authorList>
    </citation>
    <scope>NUCLEOTIDE SEQUENCE [LARGE SCALE GENOMIC DNA]</scope>
    <source>
        <strain evidence="1 2">AR32</strain>
    </source>
</reference>
<protein>
    <submittedName>
        <fullName evidence="1">Uncharacterized protein</fullName>
    </submittedName>
</protein>